<keyword evidence="2" id="KW-1185">Reference proteome</keyword>
<proteinExistence type="predicted"/>
<protein>
    <submittedName>
        <fullName evidence="1">Uncharacterized protein</fullName>
    </submittedName>
</protein>
<accession>A0ABT5DHW6</accession>
<evidence type="ECO:0000313" key="2">
    <source>
        <dbReference type="Proteomes" id="UP001221838"/>
    </source>
</evidence>
<dbReference type="RefSeq" id="WP_272143451.1">
    <property type="nucleotide sequence ID" value="NZ_JAQNDM010000002.1"/>
</dbReference>
<comment type="caution">
    <text evidence="1">The sequence shown here is derived from an EMBL/GenBank/DDBJ whole genome shotgun (WGS) entry which is preliminary data.</text>
</comment>
<evidence type="ECO:0000313" key="1">
    <source>
        <dbReference type="EMBL" id="MDC0713242.1"/>
    </source>
</evidence>
<dbReference type="EMBL" id="JAQNDM010000002">
    <property type="protein sequence ID" value="MDC0713242.1"/>
    <property type="molecule type" value="Genomic_DNA"/>
</dbReference>
<name>A0ABT5DHW6_9BACT</name>
<sequence>MKDYGTQFLESPEYFIGGRPIGLGNVSGSDGREPEQEIKDLAGRNSATYLFTLTEEDAVTKTTTSEDRTIYIRDRDTQKVIRTETVKGQKLTKTYPADSIPTLRAWPLDKKLPKRQGILGMWCAASDGGVEPNDMPYCDFPITPALNEPHFVFTVGMNGCSIIIARQVPLGVPPLQVGHWRMFHDHSHFKLHKWHGANYVIQFAAYPNANPLQEAGMRPATWNLAKERIVSYNPHDYSWGVDGSIRGVTNFLYYSRNRNQWLFLSRHFTVGKDSLGNQKLGEEMRKIGPNTTSTQIHSLS</sequence>
<reference evidence="1 2" key="1">
    <citation type="submission" date="2022-11" db="EMBL/GenBank/DDBJ databases">
        <title>Minimal conservation of predation-associated metabolite biosynthetic gene clusters underscores biosynthetic potential of Myxococcota including descriptions for ten novel species: Archangium lansinium sp. nov., Myxococcus landrumus sp. nov., Nannocystis bai.</title>
        <authorList>
            <person name="Ahearne A."/>
            <person name="Stevens C."/>
            <person name="Dowd S."/>
        </authorList>
    </citation>
    <scope>NUCLEOTIDE SEQUENCE [LARGE SCALE GENOMIC DNA]</scope>
    <source>
        <strain evidence="1 2">NCWAL01</strain>
    </source>
</reference>
<organism evidence="1 2">
    <name type="scientific">Stigmatella ashevillensis</name>
    <dbReference type="NCBI Taxonomy" id="2995309"/>
    <lineage>
        <taxon>Bacteria</taxon>
        <taxon>Pseudomonadati</taxon>
        <taxon>Myxococcota</taxon>
        <taxon>Myxococcia</taxon>
        <taxon>Myxococcales</taxon>
        <taxon>Cystobacterineae</taxon>
        <taxon>Archangiaceae</taxon>
        <taxon>Stigmatella</taxon>
    </lineage>
</organism>
<dbReference type="Proteomes" id="UP001221838">
    <property type="component" value="Unassembled WGS sequence"/>
</dbReference>
<gene>
    <name evidence="1" type="ORF">POL68_32570</name>
</gene>